<dbReference type="EMBL" id="JAGDFM010000088">
    <property type="protein sequence ID" value="KAG7386984.1"/>
    <property type="molecule type" value="Genomic_DNA"/>
</dbReference>
<dbReference type="Proteomes" id="UP000694044">
    <property type="component" value="Unassembled WGS sequence"/>
</dbReference>
<evidence type="ECO:0000313" key="3">
    <source>
        <dbReference type="Proteomes" id="UP000694044"/>
    </source>
</evidence>
<feature type="region of interest" description="Disordered" evidence="1">
    <location>
        <begin position="69"/>
        <end position="88"/>
    </location>
</feature>
<dbReference type="AlphaFoldDB" id="A0A8T1W4J4"/>
<feature type="compositionally biased region" description="Basic and acidic residues" evidence="1">
    <location>
        <begin position="213"/>
        <end position="227"/>
    </location>
</feature>
<accession>A0A8T1W4J4</accession>
<feature type="region of interest" description="Disordered" evidence="1">
    <location>
        <begin position="620"/>
        <end position="717"/>
    </location>
</feature>
<feature type="region of interest" description="Disordered" evidence="1">
    <location>
        <begin position="20"/>
        <end position="53"/>
    </location>
</feature>
<feature type="region of interest" description="Disordered" evidence="1">
    <location>
        <begin position="510"/>
        <end position="587"/>
    </location>
</feature>
<organism evidence="2 3">
    <name type="scientific">Phytophthora pseudosyringae</name>
    <dbReference type="NCBI Taxonomy" id="221518"/>
    <lineage>
        <taxon>Eukaryota</taxon>
        <taxon>Sar</taxon>
        <taxon>Stramenopiles</taxon>
        <taxon>Oomycota</taxon>
        <taxon>Peronosporomycetes</taxon>
        <taxon>Peronosporales</taxon>
        <taxon>Peronosporaceae</taxon>
        <taxon>Phytophthora</taxon>
    </lineage>
</organism>
<feature type="compositionally biased region" description="Basic and acidic residues" evidence="1">
    <location>
        <begin position="237"/>
        <end position="256"/>
    </location>
</feature>
<evidence type="ECO:0000313" key="2">
    <source>
        <dbReference type="EMBL" id="KAG7386984.1"/>
    </source>
</evidence>
<evidence type="ECO:0000256" key="1">
    <source>
        <dbReference type="SAM" id="MobiDB-lite"/>
    </source>
</evidence>
<comment type="caution">
    <text evidence="2">The sequence shown here is derived from an EMBL/GenBank/DDBJ whole genome shotgun (WGS) entry which is preliminary data.</text>
</comment>
<feature type="compositionally biased region" description="Low complexity" evidence="1">
    <location>
        <begin position="174"/>
        <end position="191"/>
    </location>
</feature>
<feature type="compositionally biased region" description="Polar residues" evidence="1">
    <location>
        <begin position="515"/>
        <end position="526"/>
    </location>
</feature>
<proteinExistence type="predicted"/>
<feature type="region of interest" description="Disordered" evidence="1">
    <location>
        <begin position="102"/>
        <end position="256"/>
    </location>
</feature>
<sequence length="736" mass="84931">MLSRAEDVRMFESSEDVILPSSSRRRWRQQQLNGEEQTEVEEDEQLHPQHPYRMRKRVLQQESDGFRHFEEEDGQMLTPFRRQESNRPMEFVFLSSGEIRAREDCPPGLGLPKLQGAKTNGKLEYHTEEDSDERDEEDREYASQSRKNKQGAKVSRQQVRRRSVAQQHNERFASSPLSSLPPSSRSRSESSYLQMAQLEDTNGVPIHRTKRSPKMEVSHLVSDEPTPKTKGRTTSSTRREDKKNDQLESELQKEKKRVLEKMTQLLDEQGKNQQLRDRVEALEAQLAAKDSETNNKIREAAREQEEQTKSTEKEQDARINVLEEQVRFQQAKIVRLKHDKNQLKTALKQMKTTEGNLPNDQRLDTKDAEVLRGELDDWTRRLHEFLAKVERWKDNSKKEMQRSDDTADLSALLEHVWLDFPQLFGVSARLSKENSSPTSEQQQPLMPAADDQADAVLFLKKRLRQREDELRQTHVKYVELKELCARQCVREAGLQNFINEHRLRGNLIIGKHSGTKSNGATNNQEPTQDEHPDEYQPSAKLKMISSRGTNTPASYNERGEEEDNFLNDEYSDNQEDNDEYEEGEEYEYPVRPPKVFVQVGREGVYEHMSPTDSVVAQKLAVDRSRGKRNTQSKQHQVERIRLVSSPSLAQRYERVPTPTTTTRRKKSAQQQPLPQPQPSSSQPHPAMLGECPPGCGSRPSFMRRKTPTAAPRTKAVKRPISMTVSKGAVGVIRPWM</sequence>
<gene>
    <name evidence="2" type="ORF">PHYPSEUDO_014860</name>
</gene>
<reference evidence="2" key="1">
    <citation type="submission" date="2021-02" db="EMBL/GenBank/DDBJ databases">
        <authorList>
            <person name="Palmer J.M."/>
        </authorList>
    </citation>
    <scope>NUCLEOTIDE SEQUENCE</scope>
    <source>
        <strain evidence="2">SCRP734</strain>
    </source>
</reference>
<dbReference type="OrthoDB" id="76606at2759"/>
<feature type="compositionally biased region" description="Acidic residues" evidence="1">
    <location>
        <begin position="129"/>
        <end position="139"/>
    </location>
</feature>
<keyword evidence="3" id="KW-1185">Reference proteome</keyword>
<feature type="compositionally biased region" description="Acidic residues" evidence="1">
    <location>
        <begin position="559"/>
        <end position="587"/>
    </location>
</feature>
<name>A0A8T1W4J4_9STRA</name>
<protein>
    <submittedName>
        <fullName evidence="2">Uncharacterized protein</fullName>
    </submittedName>
</protein>